<keyword evidence="3" id="KW-1185">Reference proteome</keyword>
<comment type="caution">
    <text evidence="2">The sequence shown here is derived from an EMBL/GenBank/DDBJ whole genome shotgun (WGS) entry which is preliminary data.</text>
</comment>
<protein>
    <submittedName>
        <fullName evidence="2">Uncharacterized protein</fullName>
    </submittedName>
</protein>
<name>A0AA40DA51_9PEZI</name>
<evidence type="ECO:0000256" key="1">
    <source>
        <dbReference type="SAM" id="MobiDB-lite"/>
    </source>
</evidence>
<feature type="region of interest" description="Disordered" evidence="1">
    <location>
        <begin position="38"/>
        <end position="60"/>
    </location>
</feature>
<gene>
    <name evidence="2" type="ORF">QBC41DRAFT_325982</name>
</gene>
<dbReference type="EMBL" id="JAULSY010000090">
    <property type="protein sequence ID" value="KAK0666308.1"/>
    <property type="molecule type" value="Genomic_DNA"/>
</dbReference>
<evidence type="ECO:0000313" key="2">
    <source>
        <dbReference type="EMBL" id="KAK0666308.1"/>
    </source>
</evidence>
<reference evidence="2" key="1">
    <citation type="submission" date="2023-06" db="EMBL/GenBank/DDBJ databases">
        <title>Genome-scale phylogeny and comparative genomics of the fungal order Sordariales.</title>
        <authorList>
            <consortium name="Lawrence Berkeley National Laboratory"/>
            <person name="Hensen N."/>
            <person name="Bonometti L."/>
            <person name="Westerberg I."/>
            <person name="Brannstrom I.O."/>
            <person name="Guillou S."/>
            <person name="Cros-Aarteil S."/>
            <person name="Calhoun S."/>
            <person name="Haridas S."/>
            <person name="Kuo A."/>
            <person name="Mondo S."/>
            <person name="Pangilinan J."/>
            <person name="Riley R."/>
            <person name="Labutti K."/>
            <person name="Andreopoulos B."/>
            <person name="Lipzen A."/>
            <person name="Chen C."/>
            <person name="Yanf M."/>
            <person name="Daum C."/>
            <person name="Ng V."/>
            <person name="Clum A."/>
            <person name="Steindorff A."/>
            <person name="Ohm R."/>
            <person name="Martin F."/>
            <person name="Silar P."/>
            <person name="Natvig D."/>
            <person name="Lalanne C."/>
            <person name="Gautier V."/>
            <person name="Ament-Velasquez S.L."/>
            <person name="Kruys A."/>
            <person name="Hutchinson M.I."/>
            <person name="Powell A.J."/>
            <person name="Barry K."/>
            <person name="Miller A.N."/>
            <person name="Grigoriev I.V."/>
            <person name="Debuchy R."/>
            <person name="Gladieux P."/>
            <person name="Thoren M.H."/>
            <person name="Johannesson H."/>
        </authorList>
    </citation>
    <scope>NUCLEOTIDE SEQUENCE</scope>
    <source>
        <strain evidence="2">CBS 307.81</strain>
    </source>
</reference>
<dbReference type="Proteomes" id="UP001174997">
    <property type="component" value="Unassembled WGS sequence"/>
</dbReference>
<evidence type="ECO:0000313" key="3">
    <source>
        <dbReference type="Proteomes" id="UP001174997"/>
    </source>
</evidence>
<sequence>MLTFCQDISPYEIALQFCEMGRDIAGIGPLARGRRQGHFGASSLGQGHQQRPIETCKDGTSSELSHLKHTHTFVGRTPPHRVLIWILISLKDVANQNPEVDGSRLCLSTHWLSGHPSCLVRRVSFNGKGQSRLYGGNRNRPKGTKMRALNLELQDRKTTGAPCHPSVKYTTHLNMPFLTAQPDGSRREVGGCRKTSNVCRLAGCKQGSDARQPECHLPDVPTLSRTEE</sequence>
<accession>A0AA40DA51</accession>
<feature type="region of interest" description="Disordered" evidence="1">
    <location>
        <begin position="206"/>
        <end position="228"/>
    </location>
</feature>
<dbReference type="AlphaFoldDB" id="A0AA40DA51"/>
<organism evidence="2 3">
    <name type="scientific">Cercophora samala</name>
    <dbReference type="NCBI Taxonomy" id="330535"/>
    <lineage>
        <taxon>Eukaryota</taxon>
        <taxon>Fungi</taxon>
        <taxon>Dikarya</taxon>
        <taxon>Ascomycota</taxon>
        <taxon>Pezizomycotina</taxon>
        <taxon>Sordariomycetes</taxon>
        <taxon>Sordariomycetidae</taxon>
        <taxon>Sordariales</taxon>
        <taxon>Lasiosphaeriaceae</taxon>
        <taxon>Cercophora</taxon>
    </lineage>
</organism>
<proteinExistence type="predicted"/>